<dbReference type="CDD" id="cd23432">
    <property type="entry name" value="beta-trefoil_Ricin_EndoBetaGal-like"/>
    <property type="match status" value="1"/>
</dbReference>
<dbReference type="SUPFAM" id="SSF50370">
    <property type="entry name" value="Ricin B-like lectins"/>
    <property type="match status" value="1"/>
</dbReference>
<dbReference type="Gene3D" id="2.80.10.50">
    <property type="match status" value="1"/>
</dbReference>
<gene>
    <name evidence="2" type="ORF">EPL05_08435</name>
</gene>
<dbReference type="InterPro" id="IPR035992">
    <property type="entry name" value="Ricin_B-like_lectins"/>
</dbReference>
<dbReference type="Proteomes" id="UP000286701">
    <property type="component" value="Unassembled WGS sequence"/>
</dbReference>
<evidence type="ECO:0000313" key="2">
    <source>
        <dbReference type="EMBL" id="RWY54063.1"/>
    </source>
</evidence>
<name>A0A444MR30_9SPHI</name>
<sequence>MKKQVVITVLFTLFIGRIWAQSAYQVTDSQPVTLNGLTMGYKIKSEEVKAVGDKGDFSRFSVSFYVTNPTSEEKIILYKQGWNVLNNVSDQLAKFNIINATGARLTSKEALISAAPCNVLAYVEDKDCATNKITKTKRFVQIGYSIKAGQTFSSTAILIVPLNQKPNVEVTSLANQLQPTGSASYPGPPPGYDPNQPPPTGRVNPDDFIKIRNAATNTYVNVEIGAPRASAIDAGWWSAQWSLIRLPGARIYVIKSRWKDNQYLSTDTGSPGTFVNYVSDGARWVIEPVFGTNTVRIKNLGTGSFLGISQDKLSMTNNANQGSLEWVFEAP</sequence>
<evidence type="ECO:0000313" key="3">
    <source>
        <dbReference type="Proteomes" id="UP000286701"/>
    </source>
</evidence>
<accession>A0A444MR30</accession>
<dbReference type="AlphaFoldDB" id="A0A444MR30"/>
<dbReference type="OrthoDB" id="947969at2"/>
<feature type="compositionally biased region" description="Pro residues" evidence="1">
    <location>
        <begin position="186"/>
        <end position="200"/>
    </location>
</feature>
<keyword evidence="3" id="KW-1185">Reference proteome</keyword>
<dbReference type="RefSeq" id="WP_128533498.1">
    <property type="nucleotide sequence ID" value="NZ_SBIW01000003.1"/>
</dbReference>
<organism evidence="2 3">
    <name type="scientific">Mucilaginibacter gilvus</name>
    <dbReference type="NCBI Taxonomy" id="2305909"/>
    <lineage>
        <taxon>Bacteria</taxon>
        <taxon>Pseudomonadati</taxon>
        <taxon>Bacteroidota</taxon>
        <taxon>Sphingobacteriia</taxon>
        <taxon>Sphingobacteriales</taxon>
        <taxon>Sphingobacteriaceae</taxon>
        <taxon>Mucilaginibacter</taxon>
    </lineage>
</organism>
<reference evidence="2 3" key="1">
    <citation type="submission" date="2019-01" db="EMBL/GenBank/DDBJ databases">
        <title>Mucilaginibacter antarcticum sp. nov., isolated from antarctic soil.</title>
        <authorList>
            <person name="Yan Y.-Q."/>
            <person name="Du Z.-J."/>
        </authorList>
    </citation>
    <scope>NUCLEOTIDE SEQUENCE [LARGE SCALE GENOMIC DNA]</scope>
    <source>
        <strain evidence="2 3">F01003</strain>
    </source>
</reference>
<evidence type="ECO:0000256" key="1">
    <source>
        <dbReference type="SAM" id="MobiDB-lite"/>
    </source>
</evidence>
<dbReference type="EMBL" id="SBIW01000003">
    <property type="protein sequence ID" value="RWY54063.1"/>
    <property type="molecule type" value="Genomic_DNA"/>
</dbReference>
<feature type="region of interest" description="Disordered" evidence="1">
    <location>
        <begin position="178"/>
        <end position="203"/>
    </location>
</feature>
<protein>
    <submittedName>
        <fullName evidence="2">Uncharacterized protein</fullName>
    </submittedName>
</protein>
<proteinExistence type="predicted"/>
<comment type="caution">
    <text evidence="2">The sequence shown here is derived from an EMBL/GenBank/DDBJ whole genome shotgun (WGS) entry which is preliminary data.</text>
</comment>